<dbReference type="AlphaFoldDB" id="A0A9D2GQD8"/>
<accession>A0A9D2GQD8</accession>
<dbReference type="EMBL" id="DXAW01000064">
    <property type="protein sequence ID" value="HIZ85500.1"/>
    <property type="molecule type" value="Genomic_DNA"/>
</dbReference>
<evidence type="ECO:0008006" key="4">
    <source>
        <dbReference type="Google" id="ProtNLM"/>
    </source>
</evidence>
<dbReference type="Proteomes" id="UP000824115">
    <property type="component" value="Unassembled WGS sequence"/>
</dbReference>
<evidence type="ECO:0000256" key="1">
    <source>
        <dbReference type="SAM" id="SignalP"/>
    </source>
</evidence>
<comment type="caution">
    <text evidence="2">The sequence shown here is derived from an EMBL/GenBank/DDBJ whole genome shotgun (WGS) entry which is preliminary data.</text>
</comment>
<sequence>MRRLIISLPLLFCLLAAVSSCATISRAQLEAVSELTFRSDTVSRSPVVLFGELADIRLERGLFYAASLSSGTSRFDELTALAEASMDDEVLVRKAGEYVDVFNSYVRALHSISSERRWKNIGTQMRGVGIRIDSVLYRYNRLDLLPDEVPLGYAKMTGRVLGYVAEEIIRAYQKEAVKNIVIMADTLVSASCDSLMNILRSKEMNALIEHEKQSLRDNYSAYLNAMEAEGRCVPSEYDRRYVELVRKADGLSDVRNRCVSALRSLKNAHASLAESFAAGEKEVTMEQYEDLVRLNRLAARVAEALR</sequence>
<proteinExistence type="predicted"/>
<organism evidence="2 3">
    <name type="scientific">Candidatus Coprenecus stercoravium</name>
    <dbReference type="NCBI Taxonomy" id="2840735"/>
    <lineage>
        <taxon>Bacteria</taxon>
        <taxon>Pseudomonadati</taxon>
        <taxon>Bacteroidota</taxon>
        <taxon>Bacteroidia</taxon>
        <taxon>Bacteroidales</taxon>
        <taxon>Rikenellaceae</taxon>
        <taxon>Rikenellaceae incertae sedis</taxon>
        <taxon>Candidatus Coprenecus</taxon>
    </lineage>
</organism>
<keyword evidence="1" id="KW-0732">Signal</keyword>
<gene>
    <name evidence="2" type="ORF">IAC04_03320</name>
</gene>
<feature type="chain" id="PRO_5038910828" description="Lipoprotein" evidence="1">
    <location>
        <begin position="23"/>
        <end position="306"/>
    </location>
</feature>
<dbReference type="PROSITE" id="PS51257">
    <property type="entry name" value="PROKAR_LIPOPROTEIN"/>
    <property type="match status" value="1"/>
</dbReference>
<protein>
    <recommendedName>
        <fullName evidence="4">Lipoprotein</fullName>
    </recommendedName>
</protein>
<feature type="signal peptide" evidence="1">
    <location>
        <begin position="1"/>
        <end position="22"/>
    </location>
</feature>
<evidence type="ECO:0000313" key="2">
    <source>
        <dbReference type="EMBL" id="HIZ85500.1"/>
    </source>
</evidence>
<evidence type="ECO:0000313" key="3">
    <source>
        <dbReference type="Proteomes" id="UP000824115"/>
    </source>
</evidence>
<reference evidence="2" key="1">
    <citation type="journal article" date="2021" name="PeerJ">
        <title>Extensive microbial diversity within the chicken gut microbiome revealed by metagenomics and culture.</title>
        <authorList>
            <person name="Gilroy R."/>
            <person name="Ravi A."/>
            <person name="Getino M."/>
            <person name="Pursley I."/>
            <person name="Horton D.L."/>
            <person name="Alikhan N.F."/>
            <person name="Baker D."/>
            <person name="Gharbi K."/>
            <person name="Hall N."/>
            <person name="Watson M."/>
            <person name="Adriaenssens E.M."/>
            <person name="Foster-Nyarko E."/>
            <person name="Jarju S."/>
            <person name="Secka A."/>
            <person name="Antonio M."/>
            <person name="Oren A."/>
            <person name="Chaudhuri R.R."/>
            <person name="La Ragione R."/>
            <person name="Hildebrand F."/>
            <person name="Pallen M.J."/>
        </authorList>
    </citation>
    <scope>NUCLEOTIDE SEQUENCE</scope>
    <source>
        <strain evidence="2">Gambia16-554</strain>
    </source>
</reference>
<reference evidence="2" key="2">
    <citation type="submission" date="2021-04" db="EMBL/GenBank/DDBJ databases">
        <authorList>
            <person name="Gilroy R."/>
        </authorList>
    </citation>
    <scope>NUCLEOTIDE SEQUENCE</scope>
    <source>
        <strain evidence="2">Gambia16-554</strain>
    </source>
</reference>
<name>A0A9D2GQD8_9BACT</name>